<keyword evidence="5" id="KW-0677">Repeat</keyword>
<dbReference type="InterPro" id="IPR002550">
    <property type="entry name" value="CNNM"/>
</dbReference>
<dbReference type="SMART" id="SM01091">
    <property type="entry name" value="CorC_HlyC"/>
    <property type="match status" value="1"/>
</dbReference>
<dbReference type="EMBL" id="CAEZTS010000020">
    <property type="protein sequence ID" value="CAB4570850.1"/>
    <property type="molecule type" value="Genomic_DNA"/>
</dbReference>
<dbReference type="InterPro" id="IPR044751">
    <property type="entry name" value="Ion_transp-like_CBS"/>
</dbReference>
<dbReference type="PROSITE" id="PS51846">
    <property type="entry name" value="CNNM"/>
    <property type="match status" value="1"/>
</dbReference>
<keyword evidence="3" id="KW-1003">Cell membrane</keyword>
<keyword evidence="4 9" id="KW-0812">Transmembrane</keyword>
<feature type="domain" description="CNNM transmembrane" evidence="11">
    <location>
        <begin position="8"/>
        <end position="195"/>
    </location>
</feature>
<evidence type="ECO:0000256" key="4">
    <source>
        <dbReference type="ARBA" id="ARBA00022692"/>
    </source>
</evidence>
<feature type="transmembrane region" description="Helical" evidence="9">
    <location>
        <begin position="13"/>
        <end position="32"/>
    </location>
</feature>
<feature type="domain" description="CBS" evidence="10">
    <location>
        <begin position="214"/>
        <end position="274"/>
    </location>
</feature>
<proteinExistence type="inferred from homology"/>
<keyword evidence="7" id="KW-0129">CBS domain</keyword>
<feature type="domain" description="CBS" evidence="10">
    <location>
        <begin position="278"/>
        <end position="335"/>
    </location>
</feature>
<dbReference type="InterPro" id="IPR046342">
    <property type="entry name" value="CBS_dom_sf"/>
</dbReference>
<sequence length="431" mass="47219">MTAFVAAFTGTDWILLAVVLVLLIVLIFLSLAEMGLSRMSKPKAAAMAEGGVRQGRALQELVGEPEKWVNPLLLSVNVCQTVQATLTGVIAARAFGPVGVVVGVLLNVVVFFVLAEAVPKTYAVLYPERAALSTARGIRLLVSFPPLRMVSGWLISLTNVIVKGKGLEQGPFVSEQELLGIVEAAMNDEVIEEEERDLIESIIEFGDTVAREVMVPFPDIVTIADTFTVREAVDVAIEHGFSRLPVLSPDDDVRGVTFIKDLVRAERSGQGAQLVTMYMRDAVVIPENKPVAQLMRDMQARKYHMAVVADEYGSIEGIVTLEDCLEELVGEIVDEYDKDHKSIVKHEDGQYLVDGTTSVSDVNDELDTDIPDDEWESIGGFVFNTLGHVPAVGEHIDFDGWRFTVAELQGRRIRSIRVQVVARPGDDETDD</sequence>
<dbReference type="CDD" id="cd04590">
    <property type="entry name" value="CBS_pair_CorC_HlyC_assoc"/>
    <property type="match status" value="1"/>
</dbReference>
<dbReference type="SUPFAM" id="SSF54631">
    <property type="entry name" value="CBS-domain pair"/>
    <property type="match status" value="1"/>
</dbReference>
<evidence type="ECO:0000256" key="2">
    <source>
        <dbReference type="ARBA" id="ARBA00006337"/>
    </source>
</evidence>
<dbReference type="PANTHER" id="PTHR22777:SF32">
    <property type="entry name" value="UPF0053 INNER MEMBRANE PROTEIN YFJD"/>
    <property type="match status" value="1"/>
</dbReference>
<evidence type="ECO:0000256" key="6">
    <source>
        <dbReference type="ARBA" id="ARBA00022989"/>
    </source>
</evidence>
<evidence type="ECO:0000259" key="11">
    <source>
        <dbReference type="PROSITE" id="PS51846"/>
    </source>
</evidence>
<evidence type="ECO:0000256" key="3">
    <source>
        <dbReference type="ARBA" id="ARBA00022475"/>
    </source>
</evidence>
<dbReference type="SUPFAM" id="SSF56176">
    <property type="entry name" value="FAD-binding/transporter-associated domain-like"/>
    <property type="match status" value="1"/>
</dbReference>
<evidence type="ECO:0000256" key="7">
    <source>
        <dbReference type="ARBA" id="ARBA00023122"/>
    </source>
</evidence>
<dbReference type="InterPro" id="IPR016169">
    <property type="entry name" value="FAD-bd_PCMH_sub2"/>
</dbReference>
<evidence type="ECO:0000256" key="1">
    <source>
        <dbReference type="ARBA" id="ARBA00004651"/>
    </source>
</evidence>
<evidence type="ECO:0000313" key="12">
    <source>
        <dbReference type="EMBL" id="CAB4570850.1"/>
    </source>
</evidence>
<reference evidence="12" key="1">
    <citation type="submission" date="2020-05" db="EMBL/GenBank/DDBJ databases">
        <authorList>
            <person name="Chiriac C."/>
            <person name="Salcher M."/>
            <person name="Ghai R."/>
            <person name="Kavagutti S V."/>
        </authorList>
    </citation>
    <scope>NUCLEOTIDE SEQUENCE</scope>
</reference>
<dbReference type="Pfam" id="PF01595">
    <property type="entry name" value="CNNM"/>
    <property type="match status" value="1"/>
</dbReference>
<dbReference type="Gene3D" id="3.30.465.10">
    <property type="match status" value="1"/>
</dbReference>
<accession>A0A6J6E2T7</accession>
<keyword evidence="6 9" id="KW-1133">Transmembrane helix</keyword>
<dbReference type="InterPro" id="IPR036318">
    <property type="entry name" value="FAD-bd_PCMH-like_sf"/>
</dbReference>
<name>A0A6J6E2T7_9ZZZZ</name>
<dbReference type="PROSITE" id="PS51371">
    <property type="entry name" value="CBS"/>
    <property type="match status" value="2"/>
</dbReference>
<dbReference type="Pfam" id="PF00571">
    <property type="entry name" value="CBS"/>
    <property type="match status" value="2"/>
</dbReference>
<comment type="similarity">
    <text evidence="2">Belongs to the UPF0053 family.</text>
</comment>
<dbReference type="PANTHER" id="PTHR22777">
    <property type="entry name" value="HEMOLYSIN-RELATED"/>
    <property type="match status" value="1"/>
</dbReference>
<dbReference type="Gene3D" id="3.10.580.10">
    <property type="entry name" value="CBS-domain"/>
    <property type="match status" value="1"/>
</dbReference>
<dbReference type="AlphaFoldDB" id="A0A6J6E2T7"/>
<organism evidence="12">
    <name type="scientific">freshwater metagenome</name>
    <dbReference type="NCBI Taxonomy" id="449393"/>
    <lineage>
        <taxon>unclassified sequences</taxon>
        <taxon>metagenomes</taxon>
        <taxon>ecological metagenomes</taxon>
    </lineage>
</organism>
<dbReference type="FunFam" id="3.10.580.10:FF:000002">
    <property type="entry name" value="Magnesium/cobalt efflux protein CorC"/>
    <property type="match status" value="1"/>
</dbReference>
<feature type="transmembrane region" description="Helical" evidence="9">
    <location>
        <begin position="94"/>
        <end position="115"/>
    </location>
</feature>
<keyword evidence="8 9" id="KW-0472">Membrane</keyword>
<dbReference type="InterPro" id="IPR005170">
    <property type="entry name" value="Transptr-assoc_dom"/>
</dbReference>
<evidence type="ECO:0000256" key="8">
    <source>
        <dbReference type="ARBA" id="ARBA00023136"/>
    </source>
</evidence>
<comment type="subcellular location">
    <subcellularLocation>
        <location evidence="1">Cell membrane</location>
        <topology evidence="1">Multi-pass membrane protein</topology>
    </subcellularLocation>
</comment>
<protein>
    <submittedName>
        <fullName evidence="12">Unannotated protein</fullName>
    </submittedName>
</protein>
<evidence type="ECO:0000256" key="5">
    <source>
        <dbReference type="ARBA" id="ARBA00022737"/>
    </source>
</evidence>
<dbReference type="GO" id="GO:0005886">
    <property type="term" value="C:plasma membrane"/>
    <property type="evidence" value="ECO:0007669"/>
    <property type="project" value="UniProtKB-SubCell"/>
</dbReference>
<dbReference type="InterPro" id="IPR000644">
    <property type="entry name" value="CBS_dom"/>
</dbReference>
<gene>
    <name evidence="12" type="ORF">UFOPK1722_00366</name>
</gene>
<evidence type="ECO:0000256" key="9">
    <source>
        <dbReference type="SAM" id="Phobius"/>
    </source>
</evidence>
<evidence type="ECO:0000259" key="10">
    <source>
        <dbReference type="PROSITE" id="PS51371"/>
    </source>
</evidence>
<dbReference type="SMART" id="SM00116">
    <property type="entry name" value="CBS"/>
    <property type="match status" value="2"/>
</dbReference>
<dbReference type="Pfam" id="PF03471">
    <property type="entry name" value="CorC_HlyC"/>
    <property type="match status" value="1"/>
</dbReference>
<dbReference type="GO" id="GO:0050660">
    <property type="term" value="F:flavin adenine dinucleotide binding"/>
    <property type="evidence" value="ECO:0007669"/>
    <property type="project" value="InterPro"/>
</dbReference>